<dbReference type="InterPro" id="IPR007024">
    <property type="entry name" value="BLUF_domain"/>
</dbReference>
<gene>
    <name evidence="2" type="ORF">H9L05_06665</name>
</gene>
<organism evidence="2 3">
    <name type="scientific">Hymenobacter qilianensis</name>
    <dbReference type="NCBI Taxonomy" id="1385715"/>
    <lineage>
        <taxon>Bacteria</taxon>
        <taxon>Pseudomonadati</taxon>
        <taxon>Bacteroidota</taxon>
        <taxon>Cytophagia</taxon>
        <taxon>Cytophagales</taxon>
        <taxon>Hymenobacteraceae</taxon>
        <taxon>Hymenobacter</taxon>
    </lineage>
</organism>
<dbReference type="RefSeq" id="WP_187733514.1">
    <property type="nucleotide sequence ID" value="NZ_BMFN01000001.1"/>
</dbReference>
<evidence type="ECO:0000313" key="3">
    <source>
        <dbReference type="Proteomes" id="UP000516093"/>
    </source>
</evidence>
<reference evidence="2 3" key="1">
    <citation type="submission" date="2020-08" db="EMBL/GenBank/DDBJ databases">
        <title>Genome sequence of Hymenobacter qilianensis JCM 19763T.</title>
        <authorList>
            <person name="Hyun D.-W."/>
            <person name="Bae J.-W."/>
        </authorList>
    </citation>
    <scope>NUCLEOTIDE SEQUENCE [LARGE SCALE GENOMIC DNA]</scope>
    <source>
        <strain evidence="2 3">JCM 19763</strain>
    </source>
</reference>
<dbReference type="Proteomes" id="UP000516093">
    <property type="component" value="Chromosome"/>
</dbReference>
<proteinExistence type="predicted"/>
<name>A0A7H0GYD0_9BACT</name>
<dbReference type="Pfam" id="PF04940">
    <property type="entry name" value="BLUF"/>
    <property type="match status" value="1"/>
</dbReference>
<dbReference type="Gene3D" id="3.30.70.100">
    <property type="match status" value="1"/>
</dbReference>
<feature type="domain" description="BLUF" evidence="1">
    <location>
        <begin position="2"/>
        <end position="93"/>
    </location>
</feature>
<protein>
    <submittedName>
        <fullName evidence="2">BLUF domain-containing protein</fullName>
    </submittedName>
</protein>
<evidence type="ECO:0000259" key="1">
    <source>
        <dbReference type="PROSITE" id="PS50925"/>
    </source>
</evidence>
<dbReference type="SMART" id="SM01034">
    <property type="entry name" value="BLUF"/>
    <property type="match status" value="1"/>
</dbReference>
<keyword evidence="3" id="KW-1185">Reference proteome</keyword>
<dbReference type="AlphaFoldDB" id="A0A7H0GYD0"/>
<dbReference type="SUPFAM" id="SSF54975">
    <property type="entry name" value="Acylphosphatase/BLUF domain-like"/>
    <property type="match status" value="1"/>
</dbReference>
<dbReference type="EMBL" id="CP060784">
    <property type="protein sequence ID" value="QNP53296.1"/>
    <property type="molecule type" value="Genomic_DNA"/>
</dbReference>
<dbReference type="PROSITE" id="PS50925">
    <property type="entry name" value="BLUF"/>
    <property type="match status" value="1"/>
</dbReference>
<accession>A0A7H0GYD0</accession>
<sequence>MFYQLIYVSRAVAPLSAEAMQSLVTQARNFNSIHHITGVLFYDGEHFAQILEGAEAEVENLFARIQADTRHRQVTVVTRSRRPRREYPHWGMAGHLLASAQFAELVKCLPDEPEQFAPRSLRVRLEPFVAHSPRL</sequence>
<dbReference type="InterPro" id="IPR036046">
    <property type="entry name" value="Acylphosphatase-like_dom_sf"/>
</dbReference>
<dbReference type="GO" id="GO:0009882">
    <property type="term" value="F:blue light photoreceptor activity"/>
    <property type="evidence" value="ECO:0007669"/>
    <property type="project" value="InterPro"/>
</dbReference>
<dbReference type="GO" id="GO:0071949">
    <property type="term" value="F:FAD binding"/>
    <property type="evidence" value="ECO:0007669"/>
    <property type="project" value="InterPro"/>
</dbReference>
<evidence type="ECO:0000313" key="2">
    <source>
        <dbReference type="EMBL" id="QNP53296.1"/>
    </source>
</evidence>
<dbReference type="KEGG" id="hqi:H9L05_06665"/>